<proteinExistence type="predicted"/>
<organism evidence="1 2">
    <name type="scientific">Araneus ventricosus</name>
    <name type="common">Orbweaver spider</name>
    <name type="synonym">Epeira ventricosa</name>
    <dbReference type="NCBI Taxonomy" id="182803"/>
    <lineage>
        <taxon>Eukaryota</taxon>
        <taxon>Metazoa</taxon>
        <taxon>Ecdysozoa</taxon>
        <taxon>Arthropoda</taxon>
        <taxon>Chelicerata</taxon>
        <taxon>Arachnida</taxon>
        <taxon>Araneae</taxon>
        <taxon>Araneomorphae</taxon>
        <taxon>Entelegynae</taxon>
        <taxon>Araneoidea</taxon>
        <taxon>Araneidae</taxon>
        <taxon>Araneus</taxon>
    </lineage>
</organism>
<comment type="caution">
    <text evidence="1">The sequence shown here is derived from an EMBL/GenBank/DDBJ whole genome shotgun (WGS) entry which is preliminary data.</text>
</comment>
<dbReference type="EMBL" id="BGPR01064593">
    <property type="protein sequence ID" value="GBO39533.1"/>
    <property type="molecule type" value="Genomic_DNA"/>
</dbReference>
<dbReference type="AlphaFoldDB" id="A0A4Y2WPV6"/>
<keyword evidence="2" id="KW-1185">Reference proteome</keyword>
<evidence type="ECO:0000313" key="2">
    <source>
        <dbReference type="Proteomes" id="UP000499080"/>
    </source>
</evidence>
<dbReference type="Proteomes" id="UP000499080">
    <property type="component" value="Unassembled WGS sequence"/>
</dbReference>
<accession>A0A4Y2WPV6</accession>
<evidence type="ECO:0000313" key="1">
    <source>
        <dbReference type="EMBL" id="GBO39533.1"/>
    </source>
</evidence>
<name>A0A4Y2WPV6_ARAVE</name>
<reference evidence="1 2" key="1">
    <citation type="journal article" date="2019" name="Sci. Rep.">
        <title>Orb-weaving spider Araneus ventricosus genome elucidates the spidroin gene catalogue.</title>
        <authorList>
            <person name="Kono N."/>
            <person name="Nakamura H."/>
            <person name="Ohtoshi R."/>
            <person name="Moran D.A.P."/>
            <person name="Shinohara A."/>
            <person name="Yoshida Y."/>
            <person name="Fujiwara M."/>
            <person name="Mori M."/>
            <person name="Tomita M."/>
            <person name="Arakawa K."/>
        </authorList>
    </citation>
    <scope>NUCLEOTIDE SEQUENCE [LARGE SCALE GENOMIC DNA]</scope>
</reference>
<gene>
    <name evidence="1" type="ORF">AVEN_15905_1</name>
</gene>
<protein>
    <submittedName>
        <fullName evidence="1">Uncharacterized protein</fullName>
    </submittedName>
</protein>
<sequence length="87" mass="9502">MGKVRLLPSGVQGPVPTEAALSSFTMNRSPIVLDISCMELEKRNLFESPALSGQLKVSFPNGHKPYQQLLCQSPNQCLRGTNELSNT</sequence>